<name>U5VUB4_9ACTN</name>
<protein>
    <submittedName>
        <fullName evidence="2">Uncharacterized protein</fullName>
    </submittedName>
</protein>
<proteinExistence type="predicted"/>
<evidence type="ECO:0000313" key="2">
    <source>
        <dbReference type="EMBL" id="AGZ39226.1"/>
    </source>
</evidence>
<dbReference type="EMBL" id="CP006272">
    <property type="protein sequence ID" value="AGZ39226.1"/>
    <property type="molecule type" value="Genomic_DNA"/>
</dbReference>
<dbReference type="RefSeq" id="WP_023358232.1">
    <property type="nucleotide sequence ID" value="NC_022657.1"/>
</dbReference>
<organism evidence="2 3">
    <name type="scientific">Actinoplanes friuliensis DSM 7358</name>
    <dbReference type="NCBI Taxonomy" id="1246995"/>
    <lineage>
        <taxon>Bacteria</taxon>
        <taxon>Bacillati</taxon>
        <taxon>Actinomycetota</taxon>
        <taxon>Actinomycetes</taxon>
        <taxon>Micromonosporales</taxon>
        <taxon>Micromonosporaceae</taxon>
        <taxon>Actinoplanes</taxon>
    </lineage>
</organism>
<evidence type="ECO:0000313" key="3">
    <source>
        <dbReference type="Proteomes" id="UP000017746"/>
    </source>
</evidence>
<dbReference type="PATRIC" id="fig|1246995.3.peg.946"/>
<dbReference type="KEGG" id="afs:AFR_04685"/>
<dbReference type="AlphaFoldDB" id="U5VUB4"/>
<feature type="compositionally biased region" description="Basic residues" evidence="1">
    <location>
        <begin position="83"/>
        <end position="100"/>
    </location>
</feature>
<accession>U5VUB4</accession>
<dbReference type="STRING" id="1246995.AFR_04685"/>
<gene>
    <name evidence="2" type="ORF">AFR_04685</name>
</gene>
<evidence type="ECO:0000256" key="1">
    <source>
        <dbReference type="SAM" id="MobiDB-lite"/>
    </source>
</evidence>
<reference evidence="2 3" key="1">
    <citation type="journal article" date="2014" name="J. Biotechnol.">
        <title>Complete genome sequence of the actinobacterium Actinoplanes friuliensis HAG 010964, producer of the lipopeptide antibiotic friulimycin.</title>
        <authorList>
            <person name="Ruckert C."/>
            <person name="Szczepanowski R."/>
            <person name="Albersmeier A."/>
            <person name="Goesmann A."/>
            <person name="Fischer N."/>
            <person name="Steinkamper A."/>
            <person name="Puhler A."/>
            <person name="Biener R."/>
            <person name="Schwartz D."/>
            <person name="Kalinowski J."/>
        </authorList>
    </citation>
    <scope>NUCLEOTIDE SEQUENCE [LARGE SCALE GENOMIC DNA]</scope>
    <source>
        <strain evidence="2 3">DSM 7358</strain>
    </source>
</reference>
<feature type="region of interest" description="Disordered" evidence="1">
    <location>
        <begin position="70"/>
        <end position="105"/>
    </location>
</feature>
<dbReference type="HOGENOM" id="CLU_1998977_0_0_11"/>
<sequence>MGYELRDFLWAETRREQPDLPESPWAEGLTSDDRRQAWLALLAALTTAEREVARLATVAAERAAEHGADYPDLGAAAGMTRQGARRRWPGLSRRGLRGQRTRMSDVATDRRLAADPVNLAADKV</sequence>
<keyword evidence="3" id="KW-1185">Reference proteome</keyword>
<dbReference type="Proteomes" id="UP000017746">
    <property type="component" value="Chromosome"/>
</dbReference>